<comment type="similarity">
    <text evidence="1">Belongs to the AB hydrolase superfamily. AB hydrolase 4 family.</text>
</comment>
<dbReference type="GO" id="GO:0047372">
    <property type="term" value="F:monoacylglycerol lipase activity"/>
    <property type="evidence" value="ECO:0007669"/>
    <property type="project" value="TreeGrafter"/>
</dbReference>
<evidence type="ECO:0000313" key="3">
    <source>
        <dbReference type="EMBL" id="KKM68583.1"/>
    </source>
</evidence>
<feature type="domain" description="AB hydrolase-1" evidence="2">
    <location>
        <begin position="63"/>
        <end position="300"/>
    </location>
</feature>
<dbReference type="PANTHER" id="PTHR10794:SF94">
    <property type="entry name" value="ESTERASE YHET-RELATED"/>
    <property type="match status" value="1"/>
</dbReference>
<dbReference type="EMBL" id="LAZR01010142">
    <property type="protein sequence ID" value="KKM68583.1"/>
    <property type="molecule type" value="Genomic_DNA"/>
</dbReference>
<dbReference type="InterPro" id="IPR000073">
    <property type="entry name" value="AB_hydrolase_1"/>
</dbReference>
<dbReference type="PIRSF" id="PIRSF005211">
    <property type="entry name" value="Ab_hydro_YheT"/>
    <property type="match status" value="1"/>
</dbReference>
<organism evidence="3">
    <name type="scientific">marine sediment metagenome</name>
    <dbReference type="NCBI Taxonomy" id="412755"/>
    <lineage>
        <taxon>unclassified sequences</taxon>
        <taxon>metagenomes</taxon>
        <taxon>ecological metagenomes</taxon>
    </lineage>
</organism>
<protein>
    <recommendedName>
        <fullName evidence="2">AB hydrolase-1 domain-containing protein</fullName>
    </recommendedName>
</protein>
<proteinExistence type="inferred from homology"/>
<evidence type="ECO:0000256" key="1">
    <source>
        <dbReference type="ARBA" id="ARBA00010884"/>
    </source>
</evidence>
<evidence type="ECO:0000259" key="2">
    <source>
        <dbReference type="Pfam" id="PF00561"/>
    </source>
</evidence>
<dbReference type="SUPFAM" id="SSF53474">
    <property type="entry name" value="alpha/beta-Hydrolases"/>
    <property type="match status" value="1"/>
</dbReference>
<dbReference type="InterPro" id="IPR029058">
    <property type="entry name" value="AB_hydrolase_fold"/>
</dbReference>
<dbReference type="AlphaFoldDB" id="A0A0F9JG21"/>
<dbReference type="Gene3D" id="3.40.50.1820">
    <property type="entry name" value="alpha/beta hydrolase"/>
    <property type="match status" value="1"/>
</dbReference>
<dbReference type="GO" id="GO:0034338">
    <property type="term" value="F:short-chain carboxylesterase activity"/>
    <property type="evidence" value="ECO:0007669"/>
    <property type="project" value="TreeGrafter"/>
</dbReference>
<dbReference type="Pfam" id="PF00561">
    <property type="entry name" value="Abhydrolase_1"/>
    <property type="match status" value="1"/>
</dbReference>
<accession>A0A0F9JG21</accession>
<reference evidence="3" key="1">
    <citation type="journal article" date="2015" name="Nature">
        <title>Complex archaea that bridge the gap between prokaryotes and eukaryotes.</title>
        <authorList>
            <person name="Spang A."/>
            <person name="Saw J.H."/>
            <person name="Jorgensen S.L."/>
            <person name="Zaremba-Niedzwiedzka K."/>
            <person name="Martijn J."/>
            <person name="Lind A.E."/>
            <person name="van Eijk R."/>
            <person name="Schleper C."/>
            <person name="Guy L."/>
            <person name="Ettema T.J."/>
        </authorList>
    </citation>
    <scope>NUCLEOTIDE SEQUENCE</scope>
</reference>
<dbReference type="PANTHER" id="PTHR10794">
    <property type="entry name" value="ABHYDROLASE DOMAIN-CONTAINING PROTEIN"/>
    <property type="match status" value="1"/>
</dbReference>
<gene>
    <name evidence="3" type="ORF">LCGC14_1459420</name>
</gene>
<comment type="caution">
    <text evidence="3">The sequence shown here is derived from an EMBL/GenBank/DDBJ whole genome shotgun (WGS) entry which is preliminary data.</text>
</comment>
<name>A0A0F9JG21_9ZZZZ</name>
<sequence length="321" mass="37398">MPLLSKSNYHAPFCLQNGHIQTIYPSLFRKFDTNFYQRERLNTEDDDFLDIDWSKTGSDKLAIISHGLEGNSHRHYVVGMVKILNRNGWDALAWNYRSCSGEINRQLRFYHNGSIDDLECVIQHAIKTTSYKKIVLIGFSMGGNLILIYLGEKGSQIDSKIERSVLFSVPCDLKATSQELAKFTNKLYMRRFLITLHQKIRAKMELMPERINDVDYHLIKNFKDYDDRYTAPLHGFKNAEDYWHKCSGSRFISKIRIPTLIVNARNDPFLANRCYPTQEASNSKYVYLEIPQSGGHVGFVQFKNGKDYWSEERAIEFLKHN</sequence>
<dbReference type="InterPro" id="IPR050960">
    <property type="entry name" value="AB_hydrolase_4_sf"/>
</dbReference>
<dbReference type="InterPro" id="IPR012020">
    <property type="entry name" value="ABHD4"/>
</dbReference>